<gene>
    <name evidence="6" type="ORF">BOKJ2_LOCUS4138</name>
</gene>
<evidence type="ECO:0000256" key="3">
    <source>
        <dbReference type="SAM" id="MobiDB-lite"/>
    </source>
</evidence>
<protein>
    <recommendedName>
        <fullName evidence="8">Epidermal growth factor receptor substrate 15-like 1</fullName>
    </recommendedName>
</protein>
<organism evidence="6 7">
    <name type="scientific">Bursaphelenchus okinawaensis</name>
    <dbReference type="NCBI Taxonomy" id="465554"/>
    <lineage>
        <taxon>Eukaryota</taxon>
        <taxon>Metazoa</taxon>
        <taxon>Ecdysozoa</taxon>
        <taxon>Nematoda</taxon>
        <taxon>Chromadorea</taxon>
        <taxon>Rhabditida</taxon>
        <taxon>Tylenchina</taxon>
        <taxon>Tylenchomorpha</taxon>
        <taxon>Aphelenchoidea</taxon>
        <taxon>Aphelenchoididae</taxon>
        <taxon>Bursaphelenchus</taxon>
    </lineage>
</organism>
<dbReference type="PROSITE" id="PS00018">
    <property type="entry name" value="EF_HAND_1"/>
    <property type="match status" value="2"/>
</dbReference>
<dbReference type="AlphaFoldDB" id="A0A811K978"/>
<dbReference type="PANTHER" id="PTHR11216">
    <property type="entry name" value="EH DOMAIN"/>
    <property type="match status" value="1"/>
</dbReference>
<dbReference type="GO" id="GO:0045296">
    <property type="term" value="F:cadherin binding"/>
    <property type="evidence" value="ECO:0007669"/>
    <property type="project" value="TreeGrafter"/>
</dbReference>
<keyword evidence="7" id="KW-1185">Reference proteome</keyword>
<dbReference type="InterPro" id="IPR011992">
    <property type="entry name" value="EF-hand-dom_pair"/>
</dbReference>
<feature type="compositionally biased region" description="Polar residues" evidence="3">
    <location>
        <begin position="625"/>
        <end position="634"/>
    </location>
</feature>
<feature type="domain" description="EF-hand" evidence="5">
    <location>
        <begin position="271"/>
        <end position="306"/>
    </location>
</feature>
<dbReference type="OrthoDB" id="524326at2759"/>
<comment type="caution">
    <text evidence="6">The sequence shown here is derived from an EMBL/GenBank/DDBJ whole genome shotgun (WGS) entry which is preliminary data.</text>
</comment>
<dbReference type="Proteomes" id="UP000614601">
    <property type="component" value="Unassembled WGS sequence"/>
</dbReference>
<dbReference type="Pfam" id="PF12763">
    <property type="entry name" value="EH"/>
    <property type="match status" value="3"/>
</dbReference>
<dbReference type="Gene3D" id="1.10.238.10">
    <property type="entry name" value="EF-hand"/>
    <property type="match status" value="3"/>
</dbReference>
<reference evidence="6" key="1">
    <citation type="submission" date="2020-09" db="EMBL/GenBank/DDBJ databases">
        <authorList>
            <person name="Kikuchi T."/>
        </authorList>
    </citation>
    <scope>NUCLEOTIDE SEQUENCE</scope>
    <source>
        <strain evidence="6">SH1</strain>
    </source>
</reference>
<dbReference type="InterPro" id="IPR000261">
    <property type="entry name" value="EH_dom"/>
</dbReference>
<keyword evidence="1" id="KW-0106">Calcium</keyword>
<dbReference type="CDD" id="cd00052">
    <property type="entry name" value="EH"/>
    <property type="match status" value="2"/>
</dbReference>
<feature type="domain" description="EH" evidence="4">
    <location>
        <begin position="121"/>
        <end position="209"/>
    </location>
</feature>
<evidence type="ECO:0000256" key="2">
    <source>
        <dbReference type="SAM" id="Coils"/>
    </source>
</evidence>
<keyword evidence="2" id="KW-0175">Coiled coil</keyword>
<dbReference type="GO" id="GO:0005509">
    <property type="term" value="F:calcium ion binding"/>
    <property type="evidence" value="ECO:0007669"/>
    <property type="project" value="InterPro"/>
</dbReference>
<sequence length="670" mass="75345">MSSEEEIAGPHLEHYFRYYRELNPNNLLEVDAQPAAHFLRSSGIDVTLLSRVWDLADYRHVGRLDRKGIFIAFKLIAAVQNGHPPLPAALNATLPPPSFPTVSGRASAQSEPMEWELPESEQQKYAAIFQSLNPQNGRLSGDQVKPLLLNSKLPTFKLGRIWELSDIDHDGYLDRYEFYVALHLVYKALQNETLPERLPIGLVHPTKRHLVVGSRRQSFAASPLPKPSFSHGSRTPSISSLNRSILDSMTDNVTPGTPIKSVLDQNNVDTISLQASEADFQRFDTDMDGFVDGADVREPLMQSGLPQHVLAKIWGLVDYQHTGRLNHGQFTLLTTLVNECRHGIPMPDMLPSHLLQWIQTANQSKILIPSSPRIDELNEEIEKSQEERRKADKDLAQLDADTLVKSAEIKNSEIEYQTLTATVKQLKHQKGEASKRLADLDERIVRLENNCDETADRLKKEEERLNQTKNDIQSAQEGENLEKVLLDQLRAEMSQFEAEFSKLQFEVNGKRREIEKTVDELSLMERKIDTNKSDVEQLEKMVEEIKVQLEEAEKVEEPTGDEAVLFKQFEQFSLNGTSSKIPQSNSFEANAFQSRPIYEAPPVDPFKDDPFDDNAAKSAFGESDPFSNQSQSTGDPFGSDPFANATQSNGQTSGQSNGFANFANFAQFAN</sequence>
<evidence type="ECO:0000256" key="1">
    <source>
        <dbReference type="ARBA" id="ARBA00022837"/>
    </source>
</evidence>
<dbReference type="PROSITE" id="PS50031">
    <property type="entry name" value="EH"/>
    <property type="match status" value="3"/>
</dbReference>
<dbReference type="GO" id="GO:0030132">
    <property type="term" value="C:clathrin coat of coated pit"/>
    <property type="evidence" value="ECO:0007669"/>
    <property type="project" value="TreeGrafter"/>
</dbReference>
<feature type="domain" description="EH" evidence="4">
    <location>
        <begin position="280"/>
        <end position="361"/>
    </location>
</feature>
<accession>A0A811K978</accession>
<feature type="region of interest" description="Disordered" evidence="3">
    <location>
        <begin position="598"/>
        <end position="657"/>
    </location>
</feature>
<dbReference type="SMART" id="SM00027">
    <property type="entry name" value="EH"/>
    <property type="match status" value="3"/>
</dbReference>
<proteinExistence type="predicted"/>
<feature type="compositionally biased region" description="Polar residues" evidence="3">
    <location>
        <begin position="644"/>
        <end position="656"/>
    </location>
</feature>
<feature type="coiled-coil region" evidence="2">
    <location>
        <begin position="374"/>
        <end position="555"/>
    </location>
</feature>
<evidence type="ECO:0000313" key="6">
    <source>
        <dbReference type="EMBL" id="CAD5212309.1"/>
    </source>
</evidence>
<dbReference type="GO" id="GO:0016197">
    <property type="term" value="P:endosomal transport"/>
    <property type="evidence" value="ECO:0007669"/>
    <property type="project" value="TreeGrafter"/>
</dbReference>
<feature type="domain" description="EH" evidence="4">
    <location>
        <begin position="11"/>
        <end position="101"/>
    </location>
</feature>
<dbReference type="InterPro" id="IPR002048">
    <property type="entry name" value="EF_hand_dom"/>
</dbReference>
<dbReference type="PROSITE" id="PS50222">
    <property type="entry name" value="EF_HAND_2"/>
    <property type="match status" value="2"/>
</dbReference>
<dbReference type="Proteomes" id="UP000783686">
    <property type="component" value="Unassembled WGS sequence"/>
</dbReference>
<evidence type="ECO:0008006" key="8">
    <source>
        <dbReference type="Google" id="ProtNLM"/>
    </source>
</evidence>
<feature type="domain" description="EF-hand" evidence="5">
    <location>
        <begin position="153"/>
        <end position="188"/>
    </location>
</feature>
<dbReference type="GO" id="GO:0006897">
    <property type="term" value="P:endocytosis"/>
    <property type="evidence" value="ECO:0007669"/>
    <property type="project" value="TreeGrafter"/>
</dbReference>
<evidence type="ECO:0000259" key="5">
    <source>
        <dbReference type="PROSITE" id="PS50222"/>
    </source>
</evidence>
<dbReference type="EMBL" id="CAJFDH010000002">
    <property type="protein sequence ID" value="CAD5212309.1"/>
    <property type="molecule type" value="Genomic_DNA"/>
</dbReference>
<dbReference type="InterPro" id="IPR018247">
    <property type="entry name" value="EF_Hand_1_Ca_BS"/>
</dbReference>
<dbReference type="PANTHER" id="PTHR11216:SF174">
    <property type="entry name" value="GH06923P"/>
    <property type="match status" value="1"/>
</dbReference>
<evidence type="ECO:0000259" key="4">
    <source>
        <dbReference type="PROSITE" id="PS50031"/>
    </source>
</evidence>
<evidence type="ECO:0000313" key="7">
    <source>
        <dbReference type="Proteomes" id="UP000614601"/>
    </source>
</evidence>
<dbReference type="EMBL" id="CAJFCW020000002">
    <property type="protein sequence ID" value="CAG9095537.1"/>
    <property type="molecule type" value="Genomic_DNA"/>
</dbReference>
<name>A0A811K978_9BILA</name>
<dbReference type="SUPFAM" id="SSF47473">
    <property type="entry name" value="EF-hand"/>
    <property type="match status" value="3"/>
</dbReference>